<dbReference type="InterPro" id="IPR008991">
    <property type="entry name" value="Translation_prot_SH3-like_sf"/>
</dbReference>
<dbReference type="InterPro" id="IPR022669">
    <property type="entry name" value="Ribosomal_uL2_C"/>
</dbReference>
<dbReference type="FunFam" id="2.30.30.30:FF:000001">
    <property type="entry name" value="50S ribosomal protein L2"/>
    <property type="match status" value="1"/>
</dbReference>
<evidence type="ECO:0000259" key="6">
    <source>
        <dbReference type="SMART" id="SM01382"/>
    </source>
</evidence>
<dbReference type="Proteomes" id="UP000054016">
    <property type="component" value="Unassembled WGS sequence"/>
</dbReference>
<comment type="caution">
    <text evidence="8">The sequence shown here is derived from an EMBL/GenBank/DDBJ whole genome shotgun (WGS) entry which is preliminary data.</text>
</comment>
<evidence type="ECO:0000313" key="9">
    <source>
        <dbReference type="Proteomes" id="UP000054016"/>
    </source>
</evidence>
<dbReference type="PATRIC" id="fig|1685125.3.peg.91"/>
<dbReference type="SMART" id="SM01383">
    <property type="entry name" value="Ribosomal_L2"/>
    <property type="match status" value="1"/>
</dbReference>
<evidence type="ECO:0000313" key="8">
    <source>
        <dbReference type="EMBL" id="KON32338.1"/>
    </source>
</evidence>
<accession>A0A0M0BUN2</accession>
<name>A0A0M0BUN2_9ARCH</name>
<dbReference type="SUPFAM" id="SSF50249">
    <property type="entry name" value="Nucleic acid-binding proteins"/>
    <property type="match status" value="1"/>
</dbReference>
<dbReference type="InterPro" id="IPR014722">
    <property type="entry name" value="Rib_uL2_dom2"/>
</dbReference>
<dbReference type="EMBL" id="LFWV01000004">
    <property type="protein sequence ID" value="KON32338.1"/>
    <property type="molecule type" value="Genomic_DNA"/>
</dbReference>
<dbReference type="SMART" id="SM01382">
    <property type="entry name" value="Ribosomal_L2_C"/>
    <property type="match status" value="1"/>
</dbReference>
<evidence type="ECO:0000256" key="1">
    <source>
        <dbReference type="ARBA" id="ARBA00005636"/>
    </source>
</evidence>
<dbReference type="InterPro" id="IPR002171">
    <property type="entry name" value="Ribosomal_uL2"/>
</dbReference>
<comment type="similarity">
    <text evidence="1 4">Belongs to the universal ribosomal protein uL2 family.</text>
</comment>
<dbReference type="FunFam" id="2.40.50.140:FF:000020">
    <property type="entry name" value="60S ribosomal protein L2"/>
    <property type="match status" value="1"/>
</dbReference>
<evidence type="ECO:0000256" key="3">
    <source>
        <dbReference type="ARBA" id="ARBA00023274"/>
    </source>
</evidence>
<dbReference type="InterPro" id="IPR012340">
    <property type="entry name" value="NA-bd_OB-fold"/>
</dbReference>
<keyword evidence="4" id="KW-0694">RNA-binding</keyword>
<dbReference type="Gene3D" id="2.30.30.30">
    <property type="match status" value="1"/>
</dbReference>
<dbReference type="Pfam" id="PF03947">
    <property type="entry name" value="Ribosomal_L2_C"/>
    <property type="match status" value="1"/>
</dbReference>
<dbReference type="GO" id="GO:0002181">
    <property type="term" value="P:cytoplasmic translation"/>
    <property type="evidence" value="ECO:0007669"/>
    <property type="project" value="TreeGrafter"/>
</dbReference>
<comment type="function">
    <text evidence="4">One of the primary rRNA binding proteins. Required for association of the 30S and 50S subunits to form the 70S ribosome, for tRNA binding and peptide bond formation. It has been suggested to have peptidyltransferase activity; this is somewhat controversial. Makes several contacts with the 16S rRNA in the 70S ribosome.</text>
</comment>
<proteinExistence type="inferred from homology"/>
<sequence length="246" mass="25977">MGKRIRVQRRGRGGSTYRASTHKRVAPAKYPPTITPKEVIGTSIKGVVEALVHDPGRGAPLAFVRFENGETCYTVTPEGVFEGQEISLGGKAPADVGNIIPLGKIPEGTIVCNLELRPGDGGKMAKSSGAYATVVGHTPQGTMIKLPSGRTRYINDNCMATVGVVSGAGRTEKPFLKAGEKFHLMKAKGHKYPRTRGRAMIAAVHPYGSSKKSARKGTTVSHGAPPGQKVGLIGASGAGQKKRRKR</sequence>
<comment type="subunit">
    <text evidence="4">Part of the 50S ribosomal subunit. Forms a bridge to the 30S subunit in the 70S ribosome.</text>
</comment>
<dbReference type="GO" id="GO:0019843">
    <property type="term" value="F:rRNA binding"/>
    <property type="evidence" value="ECO:0007669"/>
    <property type="project" value="UniProtKB-UniRule"/>
</dbReference>
<dbReference type="PANTHER" id="PTHR13691">
    <property type="entry name" value="RIBOSOMAL PROTEIN L2"/>
    <property type="match status" value="1"/>
</dbReference>
<feature type="domain" description="Large ribosomal subunit protein uL2 C-terminal" evidence="6">
    <location>
        <begin position="94"/>
        <end position="226"/>
    </location>
</feature>
<gene>
    <name evidence="8" type="primary">rpl2p</name>
    <name evidence="4" type="synonym">rpl2</name>
    <name evidence="8" type="ORF">AC478_00525</name>
</gene>
<dbReference type="Gene3D" id="2.40.50.140">
    <property type="entry name" value="Nucleic acid-binding proteins"/>
    <property type="match status" value="1"/>
</dbReference>
<organism evidence="8 9">
    <name type="scientific">miscellaneous Crenarchaeota group-1 archaeon SG8-32-3</name>
    <dbReference type="NCBI Taxonomy" id="1685125"/>
    <lineage>
        <taxon>Archaea</taxon>
        <taxon>Candidatus Bathyarchaeota</taxon>
        <taxon>MCG-1</taxon>
    </lineage>
</organism>
<dbReference type="InterPro" id="IPR022666">
    <property type="entry name" value="Ribosomal_uL2_RNA-bd_dom"/>
</dbReference>
<keyword evidence="3 4" id="KW-0687">Ribonucleoprotein</keyword>
<dbReference type="InterPro" id="IPR023672">
    <property type="entry name" value="Ribosomal_uL2_arc_euk"/>
</dbReference>
<reference evidence="9" key="1">
    <citation type="submission" date="2015-06" db="EMBL/GenBank/DDBJ databases">
        <title>New insights into the roles of widespread benthic archaea in carbon and nitrogen cycling.</title>
        <authorList>
            <person name="Lazar C.S."/>
            <person name="Baker B.J."/>
            <person name="Seitz K.W."/>
            <person name="Hyde A.S."/>
            <person name="Dick G.J."/>
            <person name="Hinrichs K.-U."/>
            <person name="Teske A.P."/>
        </authorList>
    </citation>
    <scope>NUCLEOTIDE SEQUENCE [LARGE SCALE GENOMIC DNA]</scope>
</reference>
<evidence type="ECO:0000256" key="2">
    <source>
        <dbReference type="ARBA" id="ARBA00022980"/>
    </source>
</evidence>
<dbReference type="GO" id="GO:0022625">
    <property type="term" value="C:cytosolic large ribosomal subunit"/>
    <property type="evidence" value="ECO:0007669"/>
    <property type="project" value="TreeGrafter"/>
</dbReference>
<keyword evidence="4" id="KW-0699">rRNA-binding</keyword>
<dbReference type="HAMAP" id="MF_01320_A">
    <property type="entry name" value="Ribosomal_uL2_A"/>
    <property type="match status" value="1"/>
</dbReference>
<dbReference type="Gene3D" id="4.10.950.10">
    <property type="entry name" value="Ribosomal protein L2, domain 3"/>
    <property type="match status" value="1"/>
</dbReference>
<dbReference type="Pfam" id="PF00181">
    <property type="entry name" value="Ribosomal_L2_N"/>
    <property type="match status" value="1"/>
</dbReference>
<dbReference type="InterPro" id="IPR014726">
    <property type="entry name" value="Ribosomal_uL2_dom3"/>
</dbReference>
<dbReference type="PANTHER" id="PTHR13691:SF16">
    <property type="entry name" value="LARGE RIBOSOMAL SUBUNIT PROTEIN UL2"/>
    <property type="match status" value="1"/>
</dbReference>
<evidence type="ECO:0000256" key="4">
    <source>
        <dbReference type="HAMAP-Rule" id="MF_01320"/>
    </source>
</evidence>
<keyword evidence="2 4" id="KW-0689">Ribosomal protein</keyword>
<evidence type="ECO:0000256" key="5">
    <source>
        <dbReference type="SAM" id="MobiDB-lite"/>
    </source>
</evidence>
<dbReference type="PIRSF" id="PIRSF002158">
    <property type="entry name" value="Ribosomal_L2"/>
    <property type="match status" value="1"/>
</dbReference>
<feature type="region of interest" description="Disordered" evidence="5">
    <location>
        <begin position="207"/>
        <end position="246"/>
    </location>
</feature>
<feature type="domain" description="Large ribosomal subunit protein uL2 RNA-binding" evidence="7">
    <location>
        <begin position="11"/>
        <end position="88"/>
    </location>
</feature>
<dbReference type="SUPFAM" id="SSF50104">
    <property type="entry name" value="Translation proteins SH3-like domain"/>
    <property type="match status" value="1"/>
</dbReference>
<protein>
    <recommendedName>
        <fullName evidence="4">Large ribosomal subunit protein uL2</fullName>
    </recommendedName>
</protein>
<dbReference type="NCBIfam" id="NF007180">
    <property type="entry name" value="PRK09612.1"/>
    <property type="match status" value="1"/>
</dbReference>
<dbReference type="AlphaFoldDB" id="A0A0M0BUN2"/>
<evidence type="ECO:0000259" key="7">
    <source>
        <dbReference type="SMART" id="SM01383"/>
    </source>
</evidence>
<dbReference type="GO" id="GO:0003735">
    <property type="term" value="F:structural constituent of ribosome"/>
    <property type="evidence" value="ECO:0007669"/>
    <property type="project" value="InterPro"/>
</dbReference>